<reference evidence="4 5" key="1">
    <citation type="submission" date="2020-05" db="EMBL/GenBank/DDBJ databases">
        <title>Draft genome of xy-202 and genomic insight in genome of the genus Peptostreptococcus.</title>
        <authorList>
            <person name="Zhang Z."/>
        </authorList>
    </citation>
    <scope>NUCLEOTIDE SEQUENCE [LARGE SCALE GENOMIC DNA]</scope>
    <source>
        <strain evidence="4 5">DSM 27025</strain>
    </source>
</reference>
<dbReference type="Pfam" id="PF10145">
    <property type="entry name" value="PhageMin_Tail"/>
    <property type="match status" value="1"/>
</dbReference>
<feature type="transmembrane region" description="Helical" evidence="2">
    <location>
        <begin position="389"/>
        <end position="411"/>
    </location>
</feature>
<organism evidence="4 5">
    <name type="scientific">Peptostreptococcus canis</name>
    <dbReference type="NCBI Taxonomy" id="1159213"/>
    <lineage>
        <taxon>Bacteria</taxon>
        <taxon>Bacillati</taxon>
        <taxon>Bacillota</taxon>
        <taxon>Clostridia</taxon>
        <taxon>Peptostreptococcales</taxon>
        <taxon>Peptostreptococcaceae</taxon>
        <taxon>Peptostreptococcus</taxon>
    </lineage>
</organism>
<keyword evidence="2" id="KW-1133">Transmembrane helix</keyword>
<comment type="caution">
    <text evidence="4">The sequence shown here is derived from an EMBL/GenBank/DDBJ whole genome shotgun (WGS) entry which is preliminary data.</text>
</comment>
<evidence type="ECO:0000256" key="1">
    <source>
        <dbReference type="ARBA" id="ARBA00022612"/>
    </source>
</evidence>
<dbReference type="Proteomes" id="UP000713904">
    <property type="component" value="Unassembled WGS sequence"/>
</dbReference>
<dbReference type="NCBIfam" id="TIGR01760">
    <property type="entry name" value="tape_meas_TP901"/>
    <property type="match status" value="1"/>
</dbReference>
<feature type="domain" description="Phage tail tape measure protein" evidence="3">
    <location>
        <begin position="97"/>
        <end position="296"/>
    </location>
</feature>
<dbReference type="RefSeq" id="WP_185624601.1">
    <property type="nucleotide sequence ID" value="NZ_JABGBW010000007.1"/>
</dbReference>
<keyword evidence="2" id="KW-0812">Transmembrane</keyword>
<evidence type="ECO:0000259" key="3">
    <source>
        <dbReference type="Pfam" id="PF10145"/>
    </source>
</evidence>
<gene>
    <name evidence="4" type="ORF">HLB29_07750</name>
</gene>
<name>A0ABR6TNL8_9FIRM</name>
<keyword evidence="1" id="KW-1188">Viral release from host cell</keyword>
<dbReference type="InterPro" id="IPR010090">
    <property type="entry name" value="Phage_tape_meas"/>
</dbReference>
<dbReference type="PANTHER" id="PTHR37813">
    <property type="entry name" value="FELS-2 PROPHAGE PROTEIN"/>
    <property type="match status" value="1"/>
</dbReference>
<evidence type="ECO:0000256" key="2">
    <source>
        <dbReference type="SAM" id="Phobius"/>
    </source>
</evidence>
<proteinExistence type="predicted"/>
<accession>A0ABR6TNL8</accession>
<dbReference type="PANTHER" id="PTHR37813:SF1">
    <property type="entry name" value="FELS-2 PROPHAGE PROTEIN"/>
    <property type="match status" value="1"/>
</dbReference>
<dbReference type="EMBL" id="JABGBW010000007">
    <property type="protein sequence ID" value="MBC2576581.1"/>
    <property type="molecule type" value="Genomic_DNA"/>
</dbReference>
<sequence>MARVIETVLKLRDDVTKKLKGAERAVNSYTGKMMTAGRTLKRTGANMESLGRNVLALNAPLLAVGGMALKTGMQFDKSMSQIKAVSGATGKEFISLRDKAKSIGATTSKSASDAANGMIYLAQAGYKNTEILKLAKPLVKTAIAGNMDMARTSSLLADSMHSANIHISHSNKYLNQVAKTANLANTDIGQLMEAWTNAGGSLRTANMSMEQTNGLLAILANAGIKGSEAGTSLSRIFMNLNSTGAEAGKAMKALGINVADSNGKMRSKIDVLKELKLKTDKLSEAEKNRYIQMIGGKQYSNDLKILLDGMGGTFDSLTGKINKSNGALDKMAKTMANNLSGDIDALKSTWEASLIHISDALKPMARNGIKNITDLVKSLQKINPTIIRIVARIVIFMSVFGLLNIGIGMFLKTIGDMLLTGARLIRFFMGLSLVSVGVIAGIIAIVAAGYLLYKNWDKVKEIIGKVKDKFLEFIDSTIGINNIKKTINELKEKIIDLLKQAQPVLIFLGELFMELFGVIKAIVVPIAKLLGEVLLFAFKYLFAVAGEKILGIINIFSGLIEFLSGVIQFIVGVFTGDWKKAFDGLKKIVSGGIKVIKGIWRAFTAFMKIPVKVTIKLLSKPFHNAVNRAKKSWNSLKASVGRAIQGKITATASKFNKVVEGVKKSWSRLKRFLRNPIKGTVNLVRHGNVDGEHRTGRNRIPFDNYKAVLHKDEMVLTKRQADEYRKGNYSKTNKIVNVKIAKIADVLKIKEKADSEEVAKEIAKKIIFAV</sequence>
<evidence type="ECO:0000313" key="4">
    <source>
        <dbReference type="EMBL" id="MBC2576581.1"/>
    </source>
</evidence>
<evidence type="ECO:0000313" key="5">
    <source>
        <dbReference type="Proteomes" id="UP000713904"/>
    </source>
</evidence>
<keyword evidence="2" id="KW-0472">Membrane</keyword>
<keyword evidence="5" id="KW-1185">Reference proteome</keyword>
<protein>
    <submittedName>
        <fullName evidence="4">Phage tail tape measure protein</fullName>
    </submittedName>
</protein>
<feature type="transmembrane region" description="Helical" evidence="2">
    <location>
        <begin position="431"/>
        <end position="453"/>
    </location>
</feature>
<feature type="transmembrane region" description="Helical" evidence="2">
    <location>
        <begin position="549"/>
        <end position="574"/>
    </location>
</feature>